<dbReference type="PANTHER" id="PTHR47890">
    <property type="entry name" value="LD24308P"/>
    <property type="match status" value="1"/>
</dbReference>
<evidence type="ECO:0000313" key="1">
    <source>
        <dbReference type="EMBL" id="OXU22757.1"/>
    </source>
</evidence>
<protein>
    <submittedName>
        <fullName evidence="1">Uncharacterized protein</fullName>
    </submittedName>
</protein>
<comment type="caution">
    <text evidence="1">The sequence shown here is derived from an EMBL/GenBank/DDBJ whole genome shotgun (WGS) entry which is preliminary data.</text>
</comment>
<sequence>MHLESFGPVTTEITQKDANSQSRFKAIVPNKREYTDDLYCPDKEAELTTLLDHFVATPFSFDSCDFCGCVWEENQYLINFDYDLADARSNKIITGATLRVLWNTINIQIQQVTLSVNGTIDESTVERIPVTNKTSAKTVPISWDGIREINLGSILLPAKRVLAGHKFNKTGLNRIVLSSYSHEFDFATEKLKLSSIVNFTGYQDYSINGTKQNYPIPDDNKFIKFQLSSLAKDGEQTTIPFIDTQAVHTKIPSPLSGIGLILRNRRATEVSLLSNSTPSTSTHSLAKRLISTVISLLREKFLCEYPSKKIVYNQKLH</sequence>
<keyword evidence="2" id="KW-1185">Reference proteome</keyword>
<dbReference type="Proteomes" id="UP000215335">
    <property type="component" value="Unassembled WGS sequence"/>
</dbReference>
<dbReference type="PANTHER" id="PTHR47890:SF1">
    <property type="entry name" value="LD24308P"/>
    <property type="match status" value="1"/>
</dbReference>
<proteinExistence type="predicted"/>
<organism evidence="1 2">
    <name type="scientific">Trichomalopsis sarcophagae</name>
    <dbReference type="NCBI Taxonomy" id="543379"/>
    <lineage>
        <taxon>Eukaryota</taxon>
        <taxon>Metazoa</taxon>
        <taxon>Ecdysozoa</taxon>
        <taxon>Arthropoda</taxon>
        <taxon>Hexapoda</taxon>
        <taxon>Insecta</taxon>
        <taxon>Pterygota</taxon>
        <taxon>Neoptera</taxon>
        <taxon>Endopterygota</taxon>
        <taxon>Hymenoptera</taxon>
        <taxon>Apocrita</taxon>
        <taxon>Proctotrupomorpha</taxon>
        <taxon>Chalcidoidea</taxon>
        <taxon>Pteromalidae</taxon>
        <taxon>Pteromalinae</taxon>
        <taxon>Trichomalopsis</taxon>
    </lineage>
</organism>
<name>A0A232EWN0_9HYME</name>
<dbReference type="EMBL" id="NNAY01001836">
    <property type="protein sequence ID" value="OXU22757.1"/>
    <property type="molecule type" value="Genomic_DNA"/>
</dbReference>
<gene>
    <name evidence="1" type="ORF">TSAR_006132</name>
</gene>
<evidence type="ECO:0000313" key="2">
    <source>
        <dbReference type="Proteomes" id="UP000215335"/>
    </source>
</evidence>
<dbReference type="STRING" id="543379.A0A232EWN0"/>
<accession>A0A232EWN0</accession>
<reference evidence="1 2" key="1">
    <citation type="journal article" date="2017" name="Curr. Biol.">
        <title>The Evolution of Venom by Co-option of Single-Copy Genes.</title>
        <authorList>
            <person name="Martinson E.O."/>
            <person name="Mrinalini"/>
            <person name="Kelkar Y.D."/>
            <person name="Chang C.H."/>
            <person name="Werren J.H."/>
        </authorList>
    </citation>
    <scope>NUCLEOTIDE SEQUENCE [LARGE SCALE GENOMIC DNA]</scope>
    <source>
        <strain evidence="1 2">Alberta</strain>
        <tissue evidence="1">Whole body</tissue>
    </source>
</reference>
<dbReference type="AlphaFoldDB" id="A0A232EWN0"/>